<dbReference type="eggNOG" id="ENOG5033YX7">
    <property type="taxonomic scope" value="Bacteria"/>
</dbReference>
<reference evidence="1 2" key="1">
    <citation type="submission" date="2011-08" db="EMBL/GenBank/DDBJ databases">
        <authorList>
            <person name="Weinstock G."/>
            <person name="Sodergren E."/>
            <person name="Clifton S."/>
            <person name="Fulton L."/>
            <person name="Fulton B."/>
            <person name="Courtney L."/>
            <person name="Fronick C."/>
            <person name="Harrison M."/>
            <person name="Strong C."/>
            <person name="Farmer C."/>
            <person name="Delahaunty K."/>
            <person name="Markovic C."/>
            <person name="Hall O."/>
            <person name="Minx P."/>
            <person name="Tomlinson C."/>
            <person name="Mitreva M."/>
            <person name="Hou S."/>
            <person name="Chen J."/>
            <person name="Wollam A."/>
            <person name="Pepin K.H."/>
            <person name="Johnson M."/>
            <person name="Bhonagiri V."/>
            <person name="Zhang X."/>
            <person name="Suruliraj S."/>
            <person name="Warren W."/>
            <person name="Chinwalla A."/>
            <person name="Mardis E.R."/>
            <person name="Wilson R.K."/>
        </authorList>
    </citation>
    <scope>NUCLEOTIDE SEQUENCE [LARGE SCALE GENOMIC DNA]</scope>
    <source>
        <strain evidence="1 2">F0357</strain>
    </source>
</reference>
<organism evidence="1 2">
    <name type="scientific">Anaeroglobus geminatus F0357</name>
    <dbReference type="NCBI Taxonomy" id="861450"/>
    <lineage>
        <taxon>Bacteria</taxon>
        <taxon>Bacillati</taxon>
        <taxon>Bacillota</taxon>
        <taxon>Negativicutes</taxon>
        <taxon>Veillonellales</taxon>
        <taxon>Veillonellaceae</taxon>
        <taxon>Anaeroglobus</taxon>
    </lineage>
</organism>
<dbReference type="EMBL" id="AGCJ01000066">
    <property type="protein sequence ID" value="EHM39472.1"/>
    <property type="molecule type" value="Genomic_DNA"/>
</dbReference>
<evidence type="ECO:0000313" key="2">
    <source>
        <dbReference type="Proteomes" id="UP000005481"/>
    </source>
</evidence>
<dbReference type="HOGENOM" id="CLU_1084357_0_0_9"/>
<proteinExistence type="predicted"/>
<keyword evidence="2" id="KW-1185">Reference proteome</keyword>
<sequence length="256" mass="28369">MDLVLMEIGRRTIWLGRRKAVILPGKKGARILKIERNVWRKMILCQSLYHEYPPVRAKAPADPFPAAALADMIRVYGLRGYEIVLVIGDENLILKQIALPTRNYKEACQSIAWSGMLLDSSEEYLFDAVLVRKDARSNEYEWLAAAYKRGCIEAAAAACRREGAVLTRVDILPALIKEFCPAYEGTLTMCDNEEVYSIVLSAASVEAYACRAANEGTPPDEAAVLLRSCGDGKQVKKAEKLGLTGMDMVLAVRIQV</sequence>
<dbReference type="Proteomes" id="UP000005481">
    <property type="component" value="Unassembled WGS sequence"/>
</dbReference>
<dbReference type="AlphaFoldDB" id="G9YIL9"/>
<comment type="caution">
    <text evidence="1">The sequence shown here is derived from an EMBL/GenBank/DDBJ whole genome shotgun (WGS) entry which is preliminary data.</text>
</comment>
<evidence type="ECO:0000313" key="1">
    <source>
        <dbReference type="EMBL" id="EHM39472.1"/>
    </source>
</evidence>
<name>G9YIL9_9FIRM</name>
<protein>
    <submittedName>
        <fullName evidence="1">Uncharacterized protein</fullName>
    </submittedName>
</protein>
<dbReference type="STRING" id="861450.HMPREF0080_01512"/>
<gene>
    <name evidence="1" type="ORF">HMPREF0080_01512</name>
</gene>
<accession>G9YIL9</accession>